<reference evidence="1 2" key="1">
    <citation type="submission" date="2021-03" db="EMBL/GenBank/DDBJ databases">
        <title>Fibrella sp. HMF5036 genome sequencing and assembly.</title>
        <authorList>
            <person name="Kang H."/>
            <person name="Kim H."/>
            <person name="Bae S."/>
            <person name="Joh K."/>
        </authorList>
    </citation>
    <scope>NUCLEOTIDE SEQUENCE [LARGE SCALE GENOMIC DNA]</scope>
    <source>
        <strain evidence="1 2">HMF5036</strain>
    </source>
</reference>
<protein>
    <submittedName>
        <fullName evidence="1">Uncharacterized protein</fullName>
    </submittedName>
</protein>
<gene>
    <name evidence="1" type="ORF">J2I48_23120</name>
</gene>
<dbReference type="AlphaFoldDB" id="A0A939GAC8"/>
<keyword evidence="2" id="KW-1185">Reference proteome</keyword>
<comment type="caution">
    <text evidence="1">The sequence shown here is derived from an EMBL/GenBank/DDBJ whole genome shotgun (WGS) entry which is preliminary data.</text>
</comment>
<evidence type="ECO:0000313" key="1">
    <source>
        <dbReference type="EMBL" id="MBO0933920.1"/>
    </source>
</evidence>
<evidence type="ECO:0000313" key="2">
    <source>
        <dbReference type="Proteomes" id="UP000664795"/>
    </source>
</evidence>
<name>A0A939GAC8_9BACT</name>
<dbReference type="Proteomes" id="UP000664795">
    <property type="component" value="Unassembled WGS sequence"/>
</dbReference>
<proteinExistence type="predicted"/>
<accession>A0A939GAC8</accession>
<sequence length="68" mass="8269">MYVPKVRKFENPKMTKKKTLLRLVMQEAHRLWRKKVWLFFGECVRDAWMNIRSGMRKKAINVAQVSLF</sequence>
<organism evidence="1 2">
    <name type="scientific">Fibrella aquatilis</name>
    <dbReference type="NCBI Taxonomy" id="2817059"/>
    <lineage>
        <taxon>Bacteria</taxon>
        <taxon>Pseudomonadati</taxon>
        <taxon>Bacteroidota</taxon>
        <taxon>Cytophagia</taxon>
        <taxon>Cytophagales</taxon>
        <taxon>Spirosomataceae</taxon>
        <taxon>Fibrella</taxon>
    </lineage>
</organism>
<dbReference type="EMBL" id="JAFMYU010000024">
    <property type="protein sequence ID" value="MBO0933920.1"/>
    <property type="molecule type" value="Genomic_DNA"/>
</dbReference>